<dbReference type="PROSITE" id="PS50011">
    <property type="entry name" value="PROTEIN_KINASE_DOM"/>
    <property type="match status" value="1"/>
</dbReference>
<evidence type="ECO:0000256" key="6">
    <source>
        <dbReference type="ARBA" id="ARBA00023136"/>
    </source>
</evidence>
<evidence type="ECO:0000313" key="10">
    <source>
        <dbReference type="Proteomes" id="UP001604277"/>
    </source>
</evidence>
<keyword evidence="3" id="KW-0812">Transmembrane</keyword>
<dbReference type="AlphaFoldDB" id="A0ABD1WLX0"/>
<reference evidence="10" key="1">
    <citation type="submission" date="2024-07" db="EMBL/GenBank/DDBJ databases">
        <title>Two chromosome-level genome assemblies of Korean endemic species Abeliophyllum distichum and Forsythia ovata (Oleaceae).</title>
        <authorList>
            <person name="Jang H."/>
        </authorList>
    </citation>
    <scope>NUCLEOTIDE SEQUENCE [LARGE SCALE GENOMIC DNA]</scope>
</reference>
<dbReference type="InterPro" id="IPR001245">
    <property type="entry name" value="Ser-Thr/Tyr_kinase_cat_dom"/>
</dbReference>
<gene>
    <name evidence="9" type="ORF">Fot_12222</name>
</gene>
<keyword evidence="6" id="KW-0472">Membrane</keyword>
<keyword evidence="2" id="KW-0418">Kinase</keyword>
<evidence type="ECO:0000256" key="5">
    <source>
        <dbReference type="ARBA" id="ARBA00022989"/>
    </source>
</evidence>
<dbReference type="EMBL" id="JBFOLJ010000003">
    <property type="protein sequence ID" value="KAL2550692.1"/>
    <property type="molecule type" value="Genomic_DNA"/>
</dbReference>
<dbReference type="GO" id="GO:0004674">
    <property type="term" value="F:protein serine/threonine kinase activity"/>
    <property type="evidence" value="ECO:0007669"/>
    <property type="project" value="UniProtKB-KW"/>
</dbReference>
<keyword evidence="4" id="KW-0732">Signal</keyword>
<dbReference type="PANTHER" id="PTHR27009">
    <property type="entry name" value="RUST RESISTANCE KINASE LR10-RELATED"/>
    <property type="match status" value="1"/>
</dbReference>
<dbReference type="GO" id="GO:0016020">
    <property type="term" value="C:membrane"/>
    <property type="evidence" value="ECO:0007669"/>
    <property type="project" value="UniProtKB-SubCell"/>
</dbReference>
<dbReference type="Proteomes" id="UP001604277">
    <property type="component" value="Unassembled WGS sequence"/>
</dbReference>
<keyword evidence="10" id="KW-1185">Reference proteome</keyword>
<evidence type="ECO:0000256" key="3">
    <source>
        <dbReference type="ARBA" id="ARBA00022692"/>
    </source>
</evidence>
<dbReference type="Gene3D" id="1.10.510.10">
    <property type="entry name" value="Transferase(Phosphotransferase) domain 1"/>
    <property type="match status" value="1"/>
</dbReference>
<evidence type="ECO:0000256" key="7">
    <source>
        <dbReference type="ARBA" id="ARBA00023180"/>
    </source>
</evidence>
<evidence type="ECO:0000256" key="1">
    <source>
        <dbReference type="ARBA" id="ARBA00004479"/>
    </source>
</evidence>
<evidence type="ECO:0000256" key="2">
    <source>
        <dbReference type="ARBA" id="ARBA00022527"/>
    </source>
</evidence>
<comment type="caution">
    <text evidence="9">The sequence shown here is derived from an EMBL/GenBank/DDBJ whole genome shotgun (WGS) entry which is preliminary data.</text>
</comment>
<keyword evidence="5" id="KW-1133">Transmembrane helix</keyword>
<dbReference type="InterPro" id="IPR045874">
    <property type="entry name" value="LRK10/LRL21-25-like"/>
</dbReference>
<evidence type="ECO:0000313" key="9">
    <source>
        <dbReference type="EMBL" id="KAL2550692.1"/>
    </source>
</evidence>
<comment type="subcellular location">
    <subcellularLocation>
        <location evidence="1">Membrane</location>
        <topology evidence="1">Single-pass type I membrane protein</topology>
    </subcellularLocation>
</comment>
<accession>A0ABD1WLX0</accession>
<organism evidence="9 10">
    <name type="scientific">Forsythia ovata</name>
    <dbReference type="NCBI Taxonomy" id="205694"/>
    <lineage>
        <taxon>Eukaryota</taxon>
        <taxon>Viridiplantae</taxon>
        <taxon>Streptophyta</taxon>
        <taxon>Embryophyta</taxon>
        <taxon>Tracheophyta</taxon>
        <taxon>Spermatophyta</taxon>
        <taxon>Magnoliopsida</taxon>
        <taxon>eudicotyledons</taxon>
        <taxon>Gunneridae</taxon>
        <taxon>Pentapetalae</taxon>
        <taxon>asterids</taxon>
        <taxon>lamiids</taxon>
        <taxon>Lamiales</taxon>
        <taxon>Oleaceae</taxon>
        <taxon>Forsythieae</taxon>
        <taxon>Forsythia</taxon>
    </lineage>
</organism>
<dbReference type="InterPro" id="IPR011009">
    <property type="entry name" value="Kinase-like_dom_sf"/>
</dbReference>
<dbReference type="Pfam" id="PF07714">
    <property type="entry name" value="PK_Tyr_Ser-Thr"/>
    <property type="match status" value="1"/>
</dbReference>
<dbReference type="SUPFAM" id="SSF56112">
    <property type="entry name" value="Protein kinase-like (PK-like)"/>
    <property type="match status" value="1"/>
</dbReference>
<name>A0ABD1WLX0_9LAMI</name>
<feature type="domain" description="Protein kinase" evidence="8">
    <location>
        <begin position="1"/>
        <end position="135"/>
    </location>
</feature>
<keyword evidence="7" id="KW-0325">Glycoprotein</keyword>
<keyword evidence="2" id="KW-0808">Transferase</keyword>
<dbReference type="InterPro" id="IPR000719">
    <property type="entry name" value="Prot_kinase_dom"/>
</dbReference>
<evidence type="ECO:0000256" key="4">
    <source>
        <dbReference type="ARBA" id="ARBA00022729"/>
    </source>
</evidence>
<protein>
    <submittedName>
        <fullName evidence="9">PR5-like receptor kinase</fullName>
    </submittedName>
</protein>
<keyword evidence="2" id="KW-0723">Serine/threonine-protein kinase</keyword>
<sequence length="149" mass="16794">MIGKNNGPTFIVTITVPRCTIGYVAPELINKSIGAVSYKADVYSFGMLLMALVGLNSDCIENTEQSGQYFPDWIYDRFNKGKDIEIGDADEYGYEERTITRKMTIVELWCIQMNSVDRPSMSKVVEMLESEAETLQIPPQPFQPPLQVV</sequence>
<evidence type="ECO:0000259" key="8">
    <source>
        <dbReference type="PROSITE" id="PS50011"/>
    </source>
</evidence>
<proteinExistence type="predicted"/>